<accession>A0AAD8YLS2</accession>
<comment type="caution">
    <text evidence="3">The sequence shown here is derived from an EMBL/GenBank/DDBJ whole genome shotgun (WGS) entry which is preliminary data.</text>
</comment>
<keyword evidence="2" id="KW-0472">Membrane</keyword>
<evidence type="ECO:0000256" key="1">
    <source>
        <dbReference type="SAM" id="Coils"/>
    </source>
</evidence>
<keyword evidence="2" id="KW-0812">Transmembrane</keyword>
<reference evidence="3" key="1">
    <citation type="submission" date="2023-06" db="EMBL/GenBank/DDBJ databases">
        <title>Survivors Of The Sea: Transcriptome response of Skeletonema marinoi to long-term dormancy.</title>
        <authorList>
            <person name="Pinder M.I.M."/>
            <person name="Kourtchenko O."/>
            <person name="Robertson E.K."/>
            <person name="Larsson T."/>
            <person name="Maumus F."/>
            <person name="Osuna-Cruz C.M."/>
            <person name="Vancaester E."/>
            <person name="Stenow R."/>
            <person name="Vandepoele K."/>
            <person name="Ploug H."/>
            <person name="Bruchert V."/>
            <person name="Godhe A."/>
            <person name="Topel M."/>
        </authorList>
    </citation>
    <scope>NUCLEOTIDE SEQUENCE</scope>
    <source>
        <strain evidence="3">R05AC</strain>
    </source>
</reference>
<proteinExistence type="predicted"/>
<feature type="transmembrane region" description="Helical" evidence="2">
    <location>
        <begin position="345"/>
        <end position="361"/>
    </location>
</feature>
<protein>
    <submittedName>
        <fullName evidence="3">Uncharacterized protein</fullName>
    </submittedName>
</protein>
<evidence type="ECO:0000313" key="3">
    <source>
        <dbReference type="EMBL" id="KAK1747560.1"/>
    </source>
</evidence>
<evidence type="ECO:0000256" key="2">
    <source>
        <dbReference type="SAM" id="Phobius"/>
    </source>
</evidence>
<feature type="coiled-coil region" evidence="1">
    <location>
        <begin position="213"/>
        <end position="276"/>
    </location>
</feature>
<sequence>MVLKENCYDVNKPPLVYRRAKKAPHAQAVKIEDFVVQTSRSDEISELSAQFEERDGYYSEDEDSDNDDIMSRVESVVATAAKIKKRMGKPGPTVVEKTRRPLQKLQQEDNVRSTNLDKKGSKLQKTVALTREENSINAEVSRLHSSCSHLSALDLLGDDTSSEIQALADQANLLVPTQHQLHDPQGNKTEEIILLVKELAKQSVMVRALKSHNEDAMRQISSFEQLVREKDQEIEDSKYYNDMNDCANKRLLTFATERHERQLNEQQQRVANLVKIIQRQQLGGSEHVNSLIREKCMLQEELSIVKRHLNEEALLDKQHLKRVQCAVAVTALVSAYVALAVGLDSYVYIAPFYFLFVFFVVA</sequence>
<keyword evidence="4" id="KW-1185">Reference proteome</keyword>
<dbReference type="EMBL" id="JATAAI010000002">
    <property type="protein sequence ID" value="KAK1747560.1"/>
    <property type="molecule type" value="Genomic_DNA"/>
</dbReference>
<keyword evidence="2" id="KW-1133">Transmembrane helix</keyword>
<gene>
    <name evidence="3" type="ORF">QTG54_001523</name>
</gene>
<organism evidence="3 4">
    <name type="scientific">Skeletonema marinoi</name>
    <dbReference type="NCBI Taxonomy" id="267567"/>
    <lineage>
        <taxon>Eukaryota</taxon>
        <taxon>Sar</taxon>
        <taxon>Stramenopiles</taxon>
        <taxon>Ochrophyta</taxon>
        <taxon>Bacillariophyta</taxon>
        <taxon>Coscinodiscophyceae</taxon>
        <taxon>Thalassiosirophycidae</taxon>
        <taxon>Thalassiosirales</taxon>
        <taxon>Skeletonemataceae</taxon>
        <taxon>Skeletonema</taxon>
        <taxon>Skeletonema marinoi-dohrnii complex</taxon>
    </lineage>
</organism>
<dbReference type="Proteomes" id="UP001224775">
    <property type="component" value="Unassembled WGS sequence"/>
</dbReference>
<dbReference type="AlphaFoldDB" id="A0AAD8YLS2"/>
<keyword evidence="1" id="KW-0175">Coiled coil</keyword>
<evidence type="ECO:0000313" key="4">
    <source>
        <dbReference type="Proteomes" id="UP001224775"/>
    </source>
</evidence>
<name>A0AAD8YLS2_9STRA</name>